<feature type="repeat" description="Filamin" evidence="4">
    <location>
        <begin position="719"/>
        <end position="812"/>
    </location>
</feature>
<dbReference type="Pfam" id="PF00630">
    <property type="entry name" value="Filamin"/>
    <property type="match status" value="9"/>
</dbReference>
<feature type="repeat" description="Filamin" evidence="4">
    <location>
        <begin position="1612"/>
        <end position="1706"/>
    </location>
</feature>
<feature type="repeat" description="Filamin" evidence="4">
    <location>
        <begin position="998"/>
        <end position="1088"/>
    </location>
</feature>
<feature type="repeat" description="Filamin" evidence="4">
    <location>
        <begin position="836"/>
        <end position="908"/>
    </location>
</feature>
<dbReference type="STRING" id="42156.A0A3P6SCC3"/>
<keyword evidence="2" id="KW-0677">Repeat</keyword>
<evidence type="ECO:0000256" key="2">
    <source>
        <dbReference type="ARBA" id="ARBA00022737"/>
    </source>
</evidence>
<dbReference type="FunFam" id="2.60.40.10:FF:000140">
    <property type="entry name" value="FiLamiN (Actin binding protein) homolog"/>
    <property type="match status" value="1"/>
</dbReference>
<dbReference type="Pfam" id="PF00307">
    <property type="entry name" value="CH"/>
    <property type="match status" value="2"/>
</dbReference>
<dbReference type="Gene3D" id="2.60.40.10">
    <property type="entry name" value="Immunoglobulins"/>
    <property type="match status" value="12"/>
</dbReference>
<feature type="repeat" description="Filamin" evidence="4">
    <location>
        <begin position="643"/>
        <end position="719"/>
    </location>
</feature>
<comment type="similarity">
    <text evidence="1">Belongs to the filamin family.</text>
</comment>
<dbReference type="SMART" id="SM00033">
    <property type="entry name" value="CH"/>
    <property type="match status" value="2"/>
</dbReference>
<dbReference type="PANTHER" id="PTHR38537">
    <property type="entry name" value="JITTERBUG, ISOFORM N"/>
    <property type="match status" value="1"/>
</dbReference>
<dbReference type="InterPro" id="IPR001298">
    <property type="entry name" value="Filamin/ABP280_rpt"/>
</dbReference>
<evidence type="ECO:0000313" key="6">
    <source>
        <dbReference type="EMBL" id="VDK69817.1"/>
    </source>
</evidence>
<evidence type="ECO:0000256" key="1">
    <source>
        <dbReference type="ARBA" id="ARBA00009238"/>
    </source>
</evidence>
<gene>
    <name evidence="6" type="ORF">NLS_LOCUS890</name>
</gene>
<feature type="repeat" description="Filamin" evidence="4">
    <location>
        <begin position="433"/>
        <end position="527"/>
    </location>
</feature>
<protein>
    <recommendedName>
        <fullName evidence="5">Calponin-homology (CH) domain-containing protein</fullName>
    </recommendedName>
</protein>
<dbReference type="InterPro" id="IPR044801">
    <property type="entry name" value="Filamin"/>
</dbReference>
<dbReference type="FunFam" id="2.60.40.10:FF:000096">
    <property type="entry name" value="filamin-C isoform X2"/>
    <property type="match status" value="1"/>
</dbReference>
<dbReference type="InterPro" id="IPR017868">
    <property type="entry name" value="Filamin/ABP280_repeat-like"/>
</dbReference>
<dbReference type="InterPro" id="IPR001589">
    <property type="entry name" value="Actinin_actin-bd_CS"/>
</dbReference>
<feature type="repeat" description="Filamin" evidence="4">
    <location>
        <begin position="1187"/>
        <end position="1281"/>
    </location>
</feature>
<dbReference type="PROSITE" id="PS50021">
    <property type="entry name" value="CH"/>
    <property type="match status" value="2"/>
</dbReference>
<feature type="repeat" description="Filamin" evidence="4">
    <location>
        <begin position="1284"/>
        <end position="1376"/>
    </location>
</feature>
<feature type="domain" description="Calponin-homology (CH)" evidence="5">
    <location>
        <begin position="136"/>
        <end position="240"/>
    </location>
</feature>
<accession>A0A3P6SCC3</accession>
<feature type="domain" description="Calponin-homology (CH)" evidence="5">
    <location>
        <begin position="12"/>
        <end position="118"/>
    </location>
</feature>
<evidence type="ECO:0000256" key="4">
    <source>
        <dbReference type="PROSITE-ProRule" id="PRU00087"/>
    </source>
</evidence>
<dbReference type="OrthoDB" id="5334309at2759"/>
<dbReference type="GO" id="GO:0051015">
    <property type="term" value="F:actin filament binding"/>
    <property type="evidence" value="ECO:0007669"/>
    <property type="project" value="InterPro"/>
</dbReference>
<dbReference type="SMART" id="SM00557">
    <property type="entry name" value="IG_FLMN"/>
    <property type="match status" value="11"/>
</dbReference>
<feature type="repeat" description="Filamin" evidence="4">
    <location>
        <begin position="1474"/>
        <end position="1579"/>
    </location>
</feature>
<dbReference type="Proteomes" id="UP000277928">
    <property type="component" value="Unassembled WGS sequence"/>
</dbReference>
<dbReference type="InterPro" id="IPR014756">
    <property type="entry name" value="Ig_E-set"/>
</dbReference>
<dbReference type="EMBL" id="UYRX01000026">
    <property type="protein sequence ID" value="VDK69817.1"/>
    <property type="molecule type" value="Genomic_DNA"/>
</dbReference>
<dbReference type="Gene3D" id="1.10.418.10">
    <property type="entry name" value="Calponin-like domain"/>
    <property type="match status" value="2"/>
</dbReference>
<dbReference type="OMA" id="AFKVEMY"/>
<keyword evidence="7" id="KW-1185">Reference proteome</keyword>
<dbReference type="InterPro" id="IPR001715">
    <property type="entry name" value="CH_dom"/>
</dbReference>
<feature type="repeat" description="Filamin" evidence="4">
    <location>
        <begin position="1091"/>
        <end position="1183"/>
    </location>
</feature>
<keyword evidence="3" id="KW-0009">Actin-binding</keyword>
<dbReference type="SUPFAM" id="SSF47576">
    <property type="entry name" value="Calponin-homology domain, CH-domain"/>
    <property type="match status" value="1"/>
</dbReference>
<name>A0A3P6SCC3_LITSI</name>
<dbReference type="InterPro" id="IPR036872">
    <property type="entry name" value="CH_dom_sf"/>
</dbReference>
<dbReference type="SUPFAM" id="SSF81296">
    <property type="entry name" value="E set domains"/>
    <property type="match status" value="14"/>
</dbReference>
<sequence length="1706" mass="186774">MIEQQHDASWKRIQLNTFTRWVKQKLEQVNVTVSDLKTDFEEGLKLIRLVEVLSGKSFGRHNKKVTFRHQKLENISLALQFLENEEHIKLVNIDSSAIADHNLKLILGLVWTLILHYSISKQIWDIPNFELRSNEISAKEKLLTWIRGKLPTELSVTNFTSDWNDGILLGALVDSCAPNLEVGWRKWLPSQALQSTFTAMQLASDYLNITALIEPEELISPAVDEKSVMTYLSQFPGAKYTPSLGRLHDVMMMPVIGVTTRFTLRTRDAMVVPEVVIKGPDESLVHYTQYQISENVYEFKYQPETPGEHKIIATVRDSVSGDSTELTKTKIVAVERMDTSMILVHGLNNETVMVGQRRDIVIDIGNLMPMKNGVEVTVKEVGRADGSKYSIPFEHAHNSNIYKGFWTAEKLGKTKICVFFDDNLVREYLVTVRREEDATKCRAVGEGLQYATVGVPTKFLVDMKDGGKGKMEVSIKGPAEVKTNVVDNKNGLCIVEYVTEIPGLYEIMVYYGEEKNQIPGSPFMLVADYERDPSKIVITEGSNGLARVGVQNSLTVDATLTALEPVSARLPSGFEQPIVEEIRPRVYRVTFIPSVTASETITLELLYGTELIGKPLIFVVKPEEEYVALKSRSGSFLPSIVQASFQFEAMIDVTKAGKIDELVAKIKGPDGKLRESVPTKGCTAGMYLLEFIPELAGIYVIVIYVNGKPLSDPHTLTAVPVGSANKCFVESKSTLDKLWIAGEPKVFVVNTKDGGEGAVNAISDSTEMETEIEKKEDGIYIATLTPHAEGRHRVALVYGGVDIPGGTFDFECVSSYLDRKNVSGRKAQFDDGQLTPHSFRFSFATDYQFNKLTASVKTPSGTNGGAYINCNGDGSVTVTYHPKECGSHQLFIQHDGINMSGSPISFYVNEADEEYATAYGPGLLQAVVGEPAAFTVCAKGSPTKNLSVAIEGAAKAIIKCHDNKDGTCSVVWTPAVPGKYKVHIKLSGKPVKNSPFTVYVRDEGQKRAHLSLESTALSEVIINVENTGIEDLSASTISPNGIEEPCIIRRVDSANIGVSFSPREIGEHLVTVKKNKQVVQETSFRVEDIKNQIESASKVVISGKGIENAVSQHDNVFAVDMRDAGCGNLSVSIQGPSKAELSCNENKGGLANIVYRPTEPGIYMLSVKFAGAHVNGSPFTINCTGKGLGIVKESASLKIKQAPIVLPGQTTAIYLQLENVSPVDTRAKIVDPDGCSYDISVRDLGDHLYRIEFTPALDGPHAIAVFHKGHHVSGSPYQFTVGYLSEMGAHKVRAAGVGLKRAETNKKQSFNLYTREAGRGELEVTMKGPSKADLQFHEHEDGNCHLSYLITKPGEYFISVKFNAEHIPDSPFKVFAVSEVGEARNMELKSLSDSGRPGEICSFIINTHGATGHLKAKLNTPSERIEAVDILPVDESDSYCVRFIPIETGDYYVDVMLDGEPMYGSPFQFRIGTGWDNDPSVIRVVGDSIRSGQTGEPSSFIINICSAGIGLLQIRFDGPSEVTLNACDVIVILFQVIVNPFHVEEGYKVCYIALAPGAYYVTIKYSGIHIPGSPFKLVVEGKKLGGGKPGSASLKIDTRSRIKEDFIKWSPVLSGDASKVIVTGPGLNKFFPGHLAVFNIDTGLAGDNILYVGLLTSKGPCQQVALQHLGDGQYIVKYLVQEEVTGSIFVKYGDMDVPGSPFAISF</sequence>
<dbReference type="PROSITE" id="PS00020">
    <property type="entry name" value="ACTININ_2"/>
    <property type="match status" value="1"/>
</dbReference>
<feature type="repeat" description="Filamin" evidence="4">
    <location>
        <begin position="1390"/>
        <end position="1471"/>
    </location>
</feature>
<dbReference type="PANTHER" id="PTHR38537:SF8">
    <property type="entry name" value="FILAMIN-A"/>
    <property type="match status" value="1"/>
</dbReference>
<proteinExistence type="inferred from homology"/>
<reference evidence="6 7" key="1">
    <citation type="submission" date="2018-08" db="EMBL/GenBank/DDBJ databases">
        <authorList>
            <person name="Laetsch R D."/>
            <person name="Stevens L."/>
            <person name="Kumar S."/>
            <person name="Blaxter L. M."/>
        </authorList>
    </citation>
    <scope>NUCLEOTIDE SEQUENCE [LARGE SCALE GENOMIC DNA]</scope>
</reference>
<dbReference type="InterPro" id="IPR013783">
    <property type="entry name" value="Ig-like_fold"/>
</dbReference>
<dbReference type="GO" id="GO:0030036">
    <property type="term" value="P:actin cytoskeleton organization"/>
    <property type="evidence" value="ECO:0007669"/>
    <property type="project" value="InterPro"/>
</dbReference>
<dbReference type="PROSITE" id="PS50194">
    <property type="entry name" value="FILAMIN_REPEAT"/>
    <property type="match status" value="13"/>
</dbReference>
<dbReference type="FunFam" id="1.10.418.10:FF:000006">
    <property type="entry name" value="Filamin-B isoform A"/>
    <property type="match status" value="1"/>
</dbReference>
<evidence type="ECO:0000259" key="5">
    <source>
        <dbReference type="PROSITE" id="PS50021"/>
    </source>
</evidence>
<evidence type="ECO:0000313" key="7">
    <source>
        <dbReference type="Proteomes" id="UP000277928"/>
    </source>
</evidence>
<feature type="repeat" description="Filamin" evidence="4">
    <location>
        <begin position="908"/>
        <end position="1000"/>
    </location>
</feature>
<feature type="repeat" description="Filamin" evidence="4">
    <location>
        <begin position="220"/>
        <end position="311"/>
    </location>
</feature>
<evidence type="ECO:0000256" key="3">
    <source>
        <dbReference type="ARBA" id="ARBA00023203"/>
    </source>
</evidence>
<organism evidence="6 7">
    <name type="scientific">Litomosoides sigmodontis</name>
    <name type="common">Filarial nematode worm</name>
    <dbReference type="NCBI Taxonomy" id="42156"/>
    <lineage>
        <taxon>Eukaryota</taxon>
        <taxon>Metazoa</taxon>
        <taxon>Ecdysozoa</taxon>
        <taxon>Nematoda</taxon>
        <taxon>Chromadorea</taxon>
        <taxon>Rhabditida</taxon>
        <taxon>Spirurina</taxon>
        <taxon>Spiruromorpha</taxon>
        <taxon>Filarioidea</taxon>
        <taxon>Onchocercidae</taxon>
        <taxon>Litomosoides</taxon>
    </lineage>
</organism>